<evidence type="ECO:0000256" key="2">
    <source>
        <dbReference type="ARBA" id="ARBA00012438"/>
    </source>
</evidence>
<keyword evidence="3" id="KW-0597">Phosphoprotein</keyword>
<feature type="domain" description="Histidine kinase" evidence="10">
    <location>
        <begin position="519"/>
        <end position="627"/>
    </location>
</feature>
<reference evidence="11 12" key="1">
    <citation type="submission" date="2019-03" db="EMBL/GenBank/DDBJ databases">
        <title>Genomic Encyclopedia of Archaeal and Bacterial Type Strains, Phase II (KMG-II): from individual species to whole genera.</title>
        <authorList>
            <person name="Goeker M."/>
        </authorList>
    </citation>
    <scope>NUCLEOTIDE SEQUENCE [LARGE SCALE GENOMIC DNA]</scope>
    <source>
        <strain evidence="11 12">DSM 45499</strain>
    </source>
</reference>
<dbReference type="GO" id="GO:0000160">
    <property type="term" value="P:phosphorelay signal transduction system"/>
    <property type="evidence" value="ECO:0007669"/>
    <property type="project" value="TreeGrafter"/>
</dbReference>
<dbReference type="PANTHER" id="PTHR45436:SF5">
    <property type="entry name" value="SENSOR HISTIDINE KINASE TRCS"/>
    <property type="match status" value="1"/>
</dbReference>
<dbReference type="InterPro" id="IPR050428">
    <property type="entry name" value="TCS_sensor_his_kinase"/>
</dbReference>
<evidence type="ECO:0000256" key="4">
    <source>
        <dbReference type="ARBA" id="ARBA00022679"/>
    </source>
</evidence>
<proteinExistence type="predicted"/>
<dbReference type="PANTHER" id="PTHR45436">
    <property type="entry name" value="SENSOR HISTIDINE KINASE YKOH"/>
    <property type="match status" value="1"/>
</dbReference>
<evidence type="ECO:0000256" key="7">
    <source>
        <dbReference type="ARBA" id="ARBA00022989"/>
    </source>
</evidence>
<dbReference type="AlphaFoldDB" id="A0A4R7W265"/>
<organism evidence="11 12">
    <name type="scientific">Actinophytocola oryzae</name>
    <dbReference type="NCBI Taxonomy" id="502181"/>
    <lineage>
        <taxon>Bacteria</taxon>
        <taxon>Bacillati</taxon>
        <taxon>Actinomycetota</taxon>
        <taxon>Actinomycetes</taxon>
        <taxon>Pseudonocardiales</taxon>
        <taxon>Pseudonocardiaceae</taxon>
    </lineage>
</organism>
<evidence type="ECO:0000256" key="9">
    <source>
        <dbReference type="SAM" id="Phobius"/>
    </source>
</evidence>
<dbReference type="OrthoDB" id="3502710at2"/>
<dbReference type="Pfam" id="PF08376">
    <property type="entry name" value="NIT"/>
    <property type="match status" value="1"/>
</dbReference>
<dbReference type="SUPFAM" id="SSF55874">
    <property type="entry name" value="ATPase domain of HSP90 chaperone/DNA topoisomerase II/histidine kinase"/>
    <property type="match status" value="1"/>
</dbReference>
<keyword evidence="6 11" id="KW-0418">Kinase</keyword>
<evidence type="ECO:0000313" key="11">
    <source>
        <dbReference type="EMBL" id="TDV55959.1"/>
    </source>
</evidence>
<dbReference type="SMART" id="SM00387">
    <property type="entry name" value="HATPase_c"/>
    <property type="match status" value="1"/>
</dbReference>
<gene>
    <name evidence="11" type="ORF">CLV71_10220</name>
</gene>
<feature type="compositionally biased region" description="Low complexity" evidence="8">
    <location>
        <begin position="668"/>
        <end position="685"/>
    </location>
</feature>
<sequence length="685" mass="73284">MQFPWGRRGGRSIKARVLTIALIPSGTLLLLGGGATGYLVHEGISQRTQATAMQRTASPGVLFFGQVIEERRLSMLWLGGDASVAAGLTAQRPLLDRALREITAVGDLDLEDERVRGASDSLMTAWAGLDALRGAVDARSVSPAQAYAAYNQLTDAIGAGQRGAAAHAPDLTSSSRLAVAGGVYEVLEAMSRANALAACAVAAGGFDRSGLREYSDLVGAYRTGLARLAPALGEHGRDRYERLVASGSWRLLGEQANALLDRAGPLPLDMAAWQHAATAVTDELVAMLVDQVHFGEGAALDNARSTLVSSLVAGIAILLIAVAAFLVALRLANRLVGRMDRLREHTLAIADEHLPVVVQRLRAGELDAAVAEVPRLELGTDELGQVAEAFTKAQETAVLAAAREAETRAGLNAVFLNIAHRGQVIVHRQLEVLDEAERRQQDPAHLELLFRLDHLATRARRHAENLVILGGGRPGRRWREPVRLDQVCQSAVAETEHYTRVTTIRVPDVSIDGGAVADLVHLLAELVDNATSFSPPHEPVDVRGSVIGEAVVLEIEDRGLGIPADRLARFNAVLHEPPDFHVMALTERMRLGLFVVARLAGRQGVAVTLSPSQGGGTRAVVLVPSSLVAASRPHRGQPAPEPVPGRHRRTEAGRERTAERSRDRTAELLRGTRLGRQARRQGLGT</sequence>
<dbReference type="PROSITE" id="PS50109">
    <property type="entry name" value="HIS_KIN"/>
    <property type="match status" value="1"/>
</dbReference>
<dbReference type="Gene3D" id="6.10.340.10">
    <property type="match status" value="1"/>
</dbReference>
<keyword evidence="5 9" id="KW-0812">Transmembrane</keyword>
<dbReference type="GO" id="GO:0004673">
    <property type="term" value="F:protein histidine kinase activity"/>
    <property type="evidence" value="ECO:0007669"/>
    <property type="project" value="UniProtKB-EC"/>
</dbReference>
<feature type="transmembrane region" description="Helical" evidence="9">
    <location>
        <begin position="311"/>
        <end position="332"/>
    </location>
</feature>
<evidence type="ECO:0000256" key="6">
    <source>
        <dbReference type="ARBA" id="ARBA00022777"/>
    </source>
</evidence>
<dbReference type="InterPro" id="IPR003594">
    <property type="entry name" value="HATPase_dom"/>
</dbReference>
<dbReference type="Pfam" id="PF02518">
    <property type="entry name" value="HATPase_c"/>
    <property type="match status" value="1"/>
</dbReference>
<evidence type="ECO:0000259" key="10">
    <source>
        <dbReference type="PROSITE" id="PS50109"/>
    </source>
</evidence>
<evidence type="ECO:0000256" key="1">
    <source>
        <dbReference type="ARBA" id="ARBA00000085"/>
    </source>
</evidence>
<evidence type="ECO:0000256" key="3">
    <source>
        <dbReference type="ARBA" id="ARBA00022553"/>
    </source>
</evidence>
<feature type="region of interest" description="Disordered" evidence="8">
    <location>
        <begin position="629"/>
        <end position="685"/>
    </location>
</feature>
<dbReference type="GO" id="GO:0005886">
    <property type="term" value="C:plasma membrane"/>
    <property type="evidence" value="ECO:0007669"/>
    <property type="project" value="TreeGrafter"/>
</dbReference>
<evidence type="ECO:0000256" key="8">
    <source>
        <dbReference type="SAM" id="MobiDB-lite"/>
    </source>
</evidence>
<dbReference type="Proteomes" id="UP000294927">
    <property type="component" value="Unassembled WGS sequence"/>
</dbReference>
<dbReference type="EMBL" id="SOCP01000002">
    <property type="protein sequence ID" value="TDV55959.1"/>
    <property type="molecule type" value="Genomic_DNA"/>
</dbReference>
<protein>
    <recommendedName>
        <fullName evidence="2">histidine kinase</fullName>
        <ecNumber evidence="2">2.7.13.3</ecNumber>
    </recommendedName>
</protein>
<keyword evidence="7 9" id="KW-1133">Transmembrane helix</keyword>
<dbReference type="RefSeq" id="WP_133901267.1">
    <property type="nucleotide sequence ID" value="NZ_SOCP01000002.1"/>
</dbReference>
<dbReference type="EC" id="2.7.13.3" evidence="2"/>
<dbReference type="InterPro" id="IPR013587">
    <property type="entry name" value="Nitrate/nitrite_sensing"/>
</dbReference>
<evidence type="ECO:0000256" key="5">
    <source>
        <dbReference type="ARBA" id="ARBA00022692"/>
    </source>
</evidence>
<dbReference type="CDD" id="cd00075">
    <property type="entry name" value="HATPase"/>
    <property type="match status" value="1"/>
</dbReference>
<comment type="catalytic activity">
    <reaction evidence="1">
        <text>ATP + protein L-histidine = ADP + protein N-phospho-L-histidine.</text>
        <dbReference type="EC" id="2.7.13.3"/>
    </reaction>
</comment>
<feature type="compositionally biased region" description="Basic and acidic residues" evidence="8">
    <location>
        <begin position="650"/>
        <end position="667"/>
    </location>
</feature>
<dbReference type="InterPro" id="IPR005467">
    <property type="entry name" value="His_kinase_dom"/>
</dbReference>
<dbReference type="InterPro" id="IPR036890">
    <property type="entry name" value="HATPase_C_sf"/>
</dbReference>
<evidence type="ECO:0000313" key="12">
    <source>
        <dbReference type="Proteomes" id="UP000294927"/>
    </source>
</evidence>
<name>A0A4R7W265_9PSEU</name>
<dbReference type="Gene3D" id="3.30.565.10">
    <property type="entry name" value="Histidine kinase-like ATPase, C-terminal domain"/>
    <property type="match status" value="1"/>
</dbReference>
<comment type="caution">
    <text evidence="11">The sequence shown here is derived from an EMBL/GenBank/DDBJ whole genome shotgun (WGS) entry which is preliminary data.</text>
</comment>
<keyword evidence="4" id="KW-0808">Transferase</keyword>
<keyword evidence="12" id="KW-1185">Reference proteome</keyword>
<keyword evidence="9" id="KW-0472">Membrane</keyword>
<accession>A0A4R7W265</accession>